<feature type="compositionally biased region" description="Polar residues" evidence="1">
    <location>
        <begin position="1"/>
        <end position="13"/>
    </location>
</feature>
<proteinExistence type="predicted"/>
<evidence type="ECO:0000313" key="2">
    <source>
        <dbReference type="EMBL" id="KIL58902.1"/>
    </source>
</evidence>
<dbReference type="EMBL" id="KN818326">
    <property type="protein sequence ID" value="KIL58902.1"/>
    <property type="molecule type" value="Genomic_DNA"/>
</dbReference>
<protein>
    <submittedName>
        <fullName evidence="2">Uncharacterized protein</fullName>
    </submittedName>
</protein>
<dbReference type="HOGENOM" id="CLU_2849188_0_0_1"/>
<evidence type="ECO:0000256" key="1">
    <source>
        <dbReference type="SAM" id="MobiDB-lite"/>
    </source>
</evidence>
<keyword evidence="3" id="KW-1185">Reference proteome</keyword>
<name>A0A0C2WC73_AMAMK</name>
<organism evidence="2 3">
    <name type="scientific">Amanita muscaria (strain Koide BX008)</name>
    <dbReference type="NCBI Taxonomy" id="946122"/>
    <lineage>
        <taxon>Eukaryota</taxon>
        <taxon>Fungi</taxon>
        <taxon>Dikarya</taxon>
        <taxon>Basidiomycota</taxon>
        <taxon>Agaricomycotina</taxon>
        <taxon>Agaricomycetes</taxon>
        <taxon>Agaricomycetidae</taxon>
        <taxon>Agaricales</taxon>
        <taxon>Pluteineae</taxon>
        <taxon>Amanitaceae</taxon>
        <taxon>Amanita</taxon>
    </lineage>
</organism>
<evidence type="ECO:0000313" key="3">
    <source>
        <dbReference type="Proteomes" id="UP000054549"/>
    </source>
</evidence>
<sequence>MATITSTMIYSSNRTRHGAHRQVGYTMENRSAVPNAQATMMKSDTCCGATSFESHSLIPNQNKEP</sequence>
<dbReference type="InParanoid" id="A0A0C2WC73"/>
<dbReference type="Proteomes" id="UP000054549">
    <property type="component" value="Unassembled WGS sequence"/>
</dbReference>
<reference evidence="2 3" key="1">
    <citation type="submission" date="2014-04" db="EMBL/GenBank/DDBJ databases">
        <title>Evolutionary Origins and Diversification of the Mycorrhizal Mutualists.</title>
        <authorList>
            <consortium name="DOE Joint Genome Institute"/>
            <consortium name="Mycorrhizal Genomics Consortium"/>
            <person name="Kohler A."/>
            <person name="Kuo A."/>
            <person name="Nagy L.G."/>
            <person name="Floudas D."/>
            <person name="Copeland A."/>
            <person name="Barry K.W."/>
            <person name="Cichocki N."/>
            <person name="Veneault-Fourrey C."/>
            <person name="LaButti K."/>
            <person name="Lindquist E.A."/>
            <person name="Lipzen A."/>
            <person name="Lundell T."/>
            <person name="Morin E."/>
            <person name="Murat C."/>
            <person name="Riley R."/>
            <person name="Ohm R."/>
            <person name="Sun H."/>
            <person name="Tunlid A."/>
            <person name="Henrissat B."/>
            <person name="Grigoriev I.V."/>
            <person name="Hibbett D.S."/>
            <person name="Martin F."/>
        </authorList>
    </citation>
    <scope>NUCLEOTIDE SEQUENCE [LARGE SCALE GENOMIC DNA]</scope>
    <source>
        <strain evidence="2 3">Koide BX008</strain>
    </source>
</reference>
<feature type="region of interest" description="Disordered" evidence="1">
    <location>
        <begin position="1"/>
        <end position="26"/>
    </location>
</feature>
<gene>
    <name evidence="2" type="ORF">M378DRAFT_169980</name>
</gene>
<dbReference type="AlphaFoldDB" id="A0A0C2WC73"/>
<accession>A0A0C2WC73</accession>